<evidence type="ECO:0000256" key="3">
    <source>
        <dbReference type="ARBA" id="ARBA00006958"/>
    </source>
</evidence>
<evidence type="ECO:0000256" key="6">
    <source>
        <dbReference type="ARBA" id="ARBA00022801"/>
    </source>
</evidence>
<evidence type="ECO:0000256" key="1">
    <source>
        <dbReference type="ARBA" id="ARBA00001968"/>
    </source>
</evidence>
<accession>A0A0K8WDA0</accession>
<evidence type="ECO:0000313" key="11">
    <source>
        <dbReference type="EMBL" id="JAI49136.1"/>
    </source>
</evidence>
<dbReference type="Pfam" id="PF13359">
    <property type="entry name" value="DDE_Tnp_4"/>
    <property type="match status" value="1"/>
</dbReference>
<evidence type="ECO:0000256" key="7">
    <source>
        <dbReference type="ARBA" id="ARBA00023242"/>
    </source>
</evidence>
<dbReference type="InterPro" id="IPR045249">
    <property type="entry name" value="HARBI1-like"/>
</dbReference>
<sequence length="253" mass="28808">MIKPFWKLGTKGRIFGKSATTHHSVISAIDLGEVIKLPNTLDEQRKTSEKFLASRRNPFPFVLGCIDGTHVQISQPLRDEVSFHNRKGTYSIIIQAIADSEMKFTEVFIGCPGRCYDAAVWQNSPFKRSIANRVIVIPNNYHPLGDGAYPLEMNLMVPYRNNGFLTTQQSKFNAVLSSTRVFVEQAFGILKKKFRILKFIEVQRPQLPKIIIKLFHNIIIMNEGTDSEIDEDLQDDNENNNTQEAIHQSGQRT</sequence>
<dbReference type="GO" id="GO:0016787">
    <property type="term" value="F:hydrolase activity"/>
    <property type="evidence" value="ECO:0007669"/>
    <property type="project" value="UniProtKB-KW"/>
</dbReference>
<dbReference type="GO" id="GO:0046872">
    <property type="term" value="F:metal ion binding"/>
    <property type="evidence" value="ECO:0007669"/>
    <property type="project" value="UniProtKB-KW"/>
</dbReference>
<name>A0A0K8WDA0_BACLA</name>
<proteinExistence type="inferred from homology"/>
<reference evidence="11" key="1">
    <citation type="submission" date="2015-06" db="EMBL/GenBank/DDBJ databases">
        <authorList>
            <person name="Hoefler B.C."/>
            <person name="Straight P.D."/>
        </authorList>
    </citation>
    <scope>NUCLEOTIDE SEQUENCE</scope>
</reference>
<evidence type="ECO:0000256" key="8">
    <source>
        <dbReference type="SAM" id="MobiDB-lite"/>
    </source>
</evidence>
<feature type="compositionally biased region" description="Acidic residues" evidence="8">
    <location>
        <begin position="229"/>
        <end position="238"/>
    </location>
</feature>
<keyword evidence="7" id="KW-0539">Nucleus</keyword>
<comment type="subcellular location">
    <subcellularLocation>
        <location evidence="2">Nucleus</location>
    </subcellularLocation>
</comment>
<evidence type="ECO:0000256" key="4">
    <source>
        <dbReference type="ARBA" id="ARBA00022722"/>
    </source>
</evidence>
<feature type="domain" description="DDE Tnp4" evidence="9">
    <location>
        <begin position="66"/>
        <end position="211"/>
    </location>
</feature>
<evidence type="ECO:0000259" key="9">
    <source>
        <dbReference type="Pfam" id="PF13359"/>
    </source>
</evidence>
<evidence type="ECO:0000256" key="5">
    <source>
        <dbReference type="ARBA" id="ARBA00022723"/>
    </source>
</evidence>
<evidence type="ECO:0000256" key="2">
    <source>
        <dbReference type="ARBA" id="ARBA00004123"/>
    </source>
</evidence>
<feature type="region of interest" description="Disordered" evidence="8">
    <location>
        <begin position="229"/>
        <end position="253"/>
    </location>
</feature>
<keyword evidence="6" id="KW-0378">Hydrolase</keyword>
<protein>
    <submittedName>
        <fullName evidence="11">Putative nuclease HARBI1</fullName>
    </submittedName>
</protein>
<dbReference type="GO" id="GO:0005634">
    <property type="term" value="C:nucleus"/>
    <property type="evidence" value="ECO:0007669"/>
    <property type="project" value="UniProtKB-SubCell"/>
</dbReference>
<dbReference type="PANTHER" id="PTHR22930:SF85">
    <property type="entry name" value="GH03217P-RELATED"/>
    <property type="match status" value="1"/>
</dbReference>
<comment type="cofactor">
    <cofactor evidence="1">
        <name>a divalent metal cation</name>
        <dbReference type="ChEBI" id="CHEBI:60240"/>
    </cofactor>
</comment>
<comment type="similarity">
    <text evidence="3">Belongs to the HARBI1 family.</text>
</comment>
<dbReference type="EMBL" id="GDHF01012810">
    <property type="protein sequence ID" value="JAI39504.1"/>
    <property type="molecule type" value="Transcribed_RNA"/>
</dbReference>
<evidence type="ECO:0000313" key="10">
    <source>
        <dbReference type="EMBL" id="JAI39504.1"/>
    </source>
</evidence>
<dbReference type="AlphaFoldDB" id="A0A0K8WDA0"/>
<dbReference type="EMBL" id="GDHF01003178">
    <property type="protein sequence ID" value="JAI49136.1"/>
    <property type="molecule type" value="Transcribed_RNA"/>
</dbReference>
<dbReference type="GO" id="GO:0004518">
    <property type="term" value="F:nuclease activity"/>
    <property type="evidence" value="ECO:0007669"/>
    <property type="project" value="UniProtKB-KW"/>
</dbReference>
<gene>
    <name evidence="11" type="primary">harbi1_72</name>
    <name evidence="10" type="synonym">harbi1_13</name>
    <name evidence="11" type="ORF">c0_g2_i1</name>
    <name evidence="10" type="ORF">c0_g2_i2</name>
</gene>
<dbReference type="InterPro" id="IPR027806">
    <property type="entry name" value="HARBI1_dom"/>
</dbReference>
<dbReference type="OrthoDB" id="2668416at2759"/>
<keyword evidence="5" id="KW-0479">Metal-binding</keyword>
<dbReference type="PANTHER" id="PTHR22930">
    <property type="match status" value="1"/>
</dbReference>
<keyword evidence="4" id="KW-0540">Nuclease</keyword>
<organism evidence="11">
    <name type="scientific">Bactrocera latifrons</name>
    <name type="common">Malaysian fruit fly</name>
    <name type="synonym">Chaetodacus latifrons</name>
    <dbReference type="NCBI Taxonomy" id="174628"/>
    <lineage>
        <taxon>Eukaryota</taxon>
        <taxon>Metazoa</taxon>
        <taxon>Ecdysozoa</taxon>
        <taxon>Arthropoda</taxon>
        <taxon>Hexapoda</taxon>
        <taxon>Insecta</taxon>
        <taxon>Pterygota</taxon>
        <taxon>Neoptera</taxon>
        <taxon>Endopterygota</taxon>
        <taxon>Diptera</taxon>
        <taxon>Brachycera</taxon>
        <taxon>Muscomorpha</taxon>
        <taxon>Tephritoidea</taxon>
        <taxon>Tephritidae</taxon>
        <taxon>Bactrocera</taxon>
        <taxon>Bactrocera</taxon>
    </lineage>
</organism>